<feature type="transmembrane region" description="Helical" evidence="8">
    <location>
        <begin position="456"/>
        <end position="473"/>
    </location>
</feature>
<proteinExistence type="inferred from homology"/>
<dbReference type="Gene3D" id="1.10.3720.10">
    <property type="entry name" value="MetI-like"/>
    <property type="match status" value="2"/>
</dbReference>
<feature type="transmembrane region" description="Helical" evidence="8">
    <location>
        <begin position="139"/>
        <end position="158"/>
    </location>
</feature>
<dbReference type="KEGG" id="dhy:DESAM_20384"/>
<feature type="transmembrane region" description="Helical" evidence="8">
    <location>
        <begin position="380"/>
        <end position="408"/>
    </location>
</feature>
<organism evidence="10 11">
    <name type="scientific">Maridesulfovibrio hydrothermalis AM13 = DSM 14728</name>
    <dbReference type="NCBI Taxonomy" id="1121451"/>
    <lineage>
        <taxon>Bacteria</taxon>
        <taxon>Pseudomonadati</taxon>
        <taxon>Thermodesulfobacteriota</taxon>
        <taxon>Desulfovibrionia</taxon>
        <taxon>Desulfovibrionales</taxon>
        <taxon>Desulfovibrionaceae</taxon>
        <taxon>Maridesulfovibrio</taxon>
    </lineage>
</organism>
<feature type="transmembrane region" description="Helical" evidence="8">
    <location>
        <begin position="275"/>
        <end position="295"/>
    </location>
</feature>
<keyword evidence="7 8" id="KW-0472">Membrane</keyword>
<keyword evidence="11" id="KW-1185">Reference proteome</keyword>
<feature type="domain" description="ABC transmembrane type-1" evidence="9">
    <location>
        <begin position="387"/>
        <end position="577"/>
    </location>
</feature>
<comment type="subcellular location">
    <subcellularLocation>
        <location evidence="1">Cell inner membrane</location>
        <topology evidence="1">Multi-pass membrane protein</topology>
    </subcellularLocation>
    <subcellularLocation>
        <location evidence="8">Cell membrane</location>
        <topology evidence="8">Multi-pass membrane protein</topology>
    </subcellularLocation>
</comment>
<keyword evidence="6 8" id="KW-1133">Transmembrane helix</keyword>
<dbReference type="OrthoDB" id="9809799at2"/>
<evidence type="ECO:0000256" key="8">
    <source>
        <dbReference type="RuleBase" id="RU363032"/>
    </source>
</evidence>
<dbReference type="STRING" id="1121451.DESAM_20384"/>
<feature type="transmembrane region" description="Helical" evidence="8">
    <location>
        <begin position="51"/>
        <end position="81"/>
    </location>
</feature>
<dbReference type="GO" id="GO:0043190">
    <property type="term" value="C:ATP-binding cassette (ABC) transporter complex"/>
    <property type="evidence" value="ECO:0007669"/>
    <property type="project" value="InterPro"/>
</dbReference>
<evidence type="ECO:0000313" key="10">
    <source>
        <dbReference type="EMBL" id="CCO22671.1"/>
    </source>
</evidence>
<dbReference type="PROSITE" id="PS50928">
    <property type="entry name" value="ABC_TM1"/>
    <property type="match status" value="2"/>
</dbReference>
<feature type="transmembrane region" description="Helical" evidence="8">
    <location>
        <begin position="558"/>
        <end position="577"/>
    </location>
</feature>
<accession>L0RAS2</accession>
<dbReference type="PATRIC" id="fig|1121451.3.peg.651"/>
<feature type="transmembrane region" description="Helical" evidence="8">
    <location>
        <begin position="245"/>
        <end position="263"/>
    </location>
</feature>
<dbReference type="eggNOG" id="COG0765">
    <property type="taxonomic scope" value="Bacteria"/>
</dbReference>
<dbReference type="GO" id="GO:0006865">
    <property type="term" value="P:amino acid transport"/>
    <property type="evidence" value="ECO:0007669"/>
    <property type="project" value="TreeGrafter"/>
</dbReference>
<evidence type="ECO:0000256" key="5">
    <source>
        <dbReference type="ARBA" id="ARBA00022692"/>
    </source>
</evidence>
<gene>
    <name evidence="10" type="ORF">DESAM_20384</name>
</gene>
<evidence type="ECO:0000313" key="11">
    <source>
        <dbReference type="Proteomes" id="UP000010808"/>
    </source>
</evidence>
<evidence type="ECO:0000256" key="2">
    <source>
        <dbReference type="ARBA" id="ARBA00010072"/>
    </source>
</evidence>
<dbReference type="CDD" id="cd06261">
    <property type="entry name" value="TM_PBP2"/>
    <property type="match status" value="2"/>
</dbReference>
<keyword evidence="5 8" id="KW-0812">Transmembrane</keyword>
<dbReference type="NCBIfam" id="TIGR01726">
    <property type="entry name" value="HEQRo_perm_3TM"/>
    <property type="match status" value="2"/>
</dbReference>
<evidence type="ECO:0000256" key="1">
    <source>
        <dbReference type="ARBA" id="ARBA00004429"/>
    </source>
</evidence>
<feature type="transmembrane region" description="Helical" evidence="8">
    <location>
        <begin position="12"/>
        <end position="31"/>
    </location>
</feature>
<dbReference type="HOGENOM" id="CLU_464403_0_0_7"/>
<dbReference type="RefSeq" id="WP_015335279.1">
    <property type="nucleotide sequence ID" value="NC_020055.1"/>
</dbReference>
<evidence type="ECO:0000256" key="4">
    <source>
        <dbReference type="ARBA" id="ARBA00022475"/>
    </source>
</evidence>
<evidence type="ECO:0000256" key="7">
    <source>
        <dbReference type="ARBA" id="ARBA00023136"/>
    </source>
</evidence>
<keyword evidence="4" id="KW-1003">Cell membrane</keyword>
<dbReference type="SUPFAM" id="SSF161098">
    <property type="entry name" value="MetI-like"/>
    <property type="match status" value="2"/>
</dbReference>
<evidence type="ECO:0000256" key="6">
    <source>
        <dbReference type="ARBA" id="ARBA00022989"/>
    </source>
</evidence>
<dbReference type="InterPro" id="IPR010065">
    <property type="entry name" value="AA_ABC_transptr_permease_3TM"/>
</dbReference>
<dbReference type="EMBL" id="FO203522">
    <property type="protein sequence ID" value="CCO22671.1"/>
    <property type="molecule type" value="Genomic_DNA"/>
</dbReference>
<protein>
    <submittedName>
        <fullName evidence="10">Polar amino acid ABC transporter, inner membrane subunit</fullName>
    </submittedName>
</protein>
<evidence type="ECO:0000259" key="9">
    <source>
        <dbReference type="PROSITE" id="PS50928"/>
    </source>
</evidence>
<dbReference type="PANTHER" id="PTHR30614:SF41">
    <property type="entry name" value="INNER MEMBRANE AMINO-ACID ABC TRANSPORTER PERMEASE PROTEIN YHDY"/>
    <property type="match status" value="1"/>
</dbReference>
<feature type="domain" description="ABC transmembrane type-1" evidence="9">
    <location>
        <begin position="61"/>
        <end position="258"/>
    </location>
</feature>
<name>L0RAS2_9BACT</name>
<feature type="transmembrane region" description="Helical" evidence="8">
    <location>
        <begin position="429"/>
        <end position="450"/>
    </location>
</feature>
<dbReference type="PANTHER" id="PTHR30614">
    <property type="entry name" value="MEMBRANE COMPONENT OF AMINO ACID ABC TRANSPORTER"/>
    <property type="match status" value="1"/>
</dbReference>
<comment type="similarity">
    <text evidence="2">Belongs to the binding-protein-dependent transport system permease family. HisMQ subfamily.</text>
</comment>
<keyword evidence="3 8" id="KW-0813">Transport</keyword>
<dbReference type="InterPro" id="IPR000515">
    <property type="entry name" value="MetI-like"/>
</dbReference>
<dbReference type="Pfam" id="PF00528">
    <property type="entry name" value="BPD_transp_1"/>
    <property type="match status" value="2"/>
</dbReference>
<dbReference type="GO" id="GO:0022857">
    <property type="term" value="F:transmembrane transporter activity"/>
    <property type="evidence" value="ECO:0007669"/>
    <property type="project" value="InterPro"/>
</dbReference>
<reference evidence="10 11" key="1">
    <citation type="submission" date="2012-10" db="EMBL/GenBank/DDBJ databases">
        <authorList>
            <person name="Genoscope - CEA"/>
        </authorList>
    </citation>
    <scope>NUCLEOTIDE SEQUENCE [LARGE SCALE GENOMIC DNA]</scope>
    <source>
        <strain evidence="11">AM13 / DSM 14728</strain>
    </source>
</reference>
<feature type="transmembrane region" description="Helical" evidence="8">
    <location>
        <begin position="514"/>
        <end position="538"/>
    </location>
</feature>
<dbReference type="InterPro" id="IPR035906">
    <property type="entry name" value="MetI-like_sf"/>
</dbReference>
<dbReference type="InterPro" id="IPR043429">
    <property type="entry name" value="ArtM/GltK/GlnP/TcyL/YhdX-like"/>
</dbReference>
<feature type="transmembrane region" description="Helical" evidence="8">
    <location>
        <begin position="93"/>
        <end position="119"/>
    </location>
</feature>
<dbReference type="AlphaFoldDB" id="L0RAS2"/>
<sequence length="593" mass="66763">MINHYLEKPWVQYLCLATMTALLVYYFGWVFDFGYKFDWSVLFVKDPSYDMVLGDMLITGLGLTVTISLMSSVIALVLGTLFGLGRLSQFKPVYYFSTCYVEFFRNTPLLVQLFFWYFALPLGLPEGVRQFLFDRNFEMIAATVGLGIYTSAFMAEVIRAGIQSIPKGLLEASYSSGLTPFQTLSKIVLPLAFRAIIPPLGSEFLNNMKNSSLAMVVGVAELCWSSQQIESLTFKGFEATTAATVVYLSLSLCIAGILTLVNWKLQIIPKKDRKLGHTIADILFWPIEAPLTFIGRMNRRLMRKRHEDFNLTSAQAARKALIAKVKKVLSLVWKGTFLGCLGFLVVMALIGVSKFNFQIIWENLGSMLWWRFPHGGPNEILWGLGGLSFSILMSVIAISVSFFIGLIVGVGRTSKNKLFLVPSTLYIELIRGNPLIMVIFWIYFFIPILTGTFLNVFWSATIALTIFTGAYLAEIVRSGIQNVPPGQFEAAVSTGLTYWQAMRKIILPQALKQMLPAIVGQFIAIFKDTSLAFVIGVLELTFVAQGLNNRLMIYPFEIYTTVAFLYFICCYLMSLVARRLERKLSTDTFRLQM</sequence>
<dbReference type="Proteomes" id="UP000010808">
    <property type="component" value="Chromosome"/>
</dbReference>
<feature type="transmembrane region" description="Helical" evidence="8">
    <location>
        <begin position="336"/>
        <end position="360"/>
    </location>
</feature>
<evidence type="ECO:0000256" key="3">
    <source>
        <dbReference type="ARBA" id="ARBA00022448"/>
    </source>
</evidence>